<organism evidence="2 3">
    <name type="scientific">Algoriphagus aquaeductus</name>
    <dbReference type="NCBI Taxonomy" id="475299"/>
    <lineage>
        <taxon>Bacteria</taxon>
        <taxon>Pseudomonadati</taxon>
        <taxon>Bacteroidota</taxon>
        <taxon>Cytophagia</taxon>
        <taxon>Cytophagales</taxon>
        <taxon>Cyclobacteriaceae</taxon>
        <taxon>Algoriphagus</taxon>
    </lineage>
</organism>
<reference evidence="2 3" key="1">
    <citation type="submission" date="2018-06" db="EMBL/GenBank/DDBJ databases">
        <title>Genomic Encyclopedia of Archaeal and Bacterial Type Strains, Phase II (KMG-II): from individual species to whole genera.</title>
        <authorList>
            <person name="Goeker M."/>
        </authorList>
    </citation>
    <scope>NUCLEOTIDE SEQUENCE [LARGE SCALE GENOMIC DNA]</scope>
    <source>
        <strain evidence="2 3">T4</strain>
    </source>
</reference>
<protein>
    <submittedName>
        <fullName evidence="2">Uncharacterized protein</fullName>
    </submittedName>
</protein>
<keyword evidence="3" id="KW-1185">Reference proteome</keyword>
<evidence type="ECO:0000313" key="2">
    <source>
        <dbReference type="EMBL" id="PZV79720.1"/>
    </source>
</evidence>
<sequence>MQAQIEIPKGLNTLGLLAPNANPEGKRKRVNDPLNPEWG</sequence>
<gene>
    <name evidence="2" type="ORF">CLV31_11335</name>
</gene>
<comment type="caution">
    <text evidence="2">The sequence shown here is derived from an EMBL/GenBank/DDBJ whole genome shotgun (WGS) entry which is preliminary data.</text>
</comment>
<dbReference type="Proteomes" id="UP000248917">
    <property type="component" value="Unassembled WGS sequence"/>
</dbReference>
<accession>A0A326RUM2</accession>
<evidence type="ECO:0000313" key="3">
    <source>
        <dbReference type="Proteomes" id="UP000248917"/>
    </source>
</evidence>
<name>A0A326RUM2_9BACT</name>
<dbReference type="AlphaFoldDB" id="A0A326RUM2"/>
<proteinExistence type="predicted"/>
<evidence type="ECO:0000256" key="1">
    <source>
        <dbReference type="SAM" id="MobiDB-lite"/>
    </source>
</evidence>
<feature type="region of interest" description="Disordered" evidence="1">
    <location>
        <begin position="18"/>
        <end position="39"/>
    </location>
</feature>
<dbReference type="EMBL" id="QKTX01000013">
    <property type="protein sequence ID" value="PZV79720.1"/>
    <property type="molecule type" value="Genomic_DNA"/>
</dbReference>